<feature type="domain" description="Integrase zinc-binding" evidence="2">
    <location>
        <begin position="90"/>
        <end position="139"/>
    </location>
</feature>
<dbReference type="Pfam" id="PF17921">
    <property type="entry name" value="Integrase_H2C2"/>
    <property type="match status" value="1"/>
</dbReference>
<dbReference type="Proteomes" id="UP000078240">
    <property type="component" value="Unassembled WGS sequence"/>
</dbReference>
<organism evidence="3 4">
    <name type="scientific">Purpureocillium lilacinum</name>
    <name type="common">Paecilomyces lilacinus</name>
    <dbReference type="NCBI Taxonomy" id="33203"/>
    <lineage>
        <taxon>Eukaryota</taxon>
        <taxon>Fungi</taxon>
        <taxon>Dikarya</taxon>
        <taxon>Ascomycota</taxon>
        <taxon>Pezizomycotina</taxon>
        <taxon>Sordariomycetes</taxon>
        <taxon>Hypocreomycetidae</taxon>
        <taxon>Hypocreales</taxon>
        <taxon>Ophiocordycipitaceae</taxon>
        <taxon>Purpureocillium</taxon>
    </lineage>
</organism>
<gene>
    <name evidence="3" type="ORF">VFPBJ_10347</name>
</gene>
<evidence type="ECO:0000259" key="2">
    <source>
        <dbReference type="Pfam" id="PF17921"/>
    </source>
</evidence>
<dbReference type="AlphaFoldDB" id="A0A179G276"/>
<evidence type="ECO:0000256" key="1">
    <source>
        <dbReference type="SAM" id="MobiDB-lite"/>
    </source>
</evidence>
<evidence type="ECO:0000313" key="4">
    <source>
        <dbReference type="Proteomes" id="UP000078240"/>
    </source>
</evidence>
<dbReference type="InterPro" id="IPR041588">
    <property type="entry name" value="Integrase_H2C2"/>
</dbReference>
<sequence length="231" mass="26005">MDHDYLFSPGARKEFVEHLRGNPNARRVSEADQINLIKWLVDTTTYPVSQRESSRRHYVRKSFAWDTGKQALMSLPKGEQGSIRRVVTEDKIMDVVGAVHMSNGHGGWDATWKGISSSYYGILRADVIFLLKRCEVCARDPRKRPKTAKLSDAATAATPKTLSLNDLVHSEPNPDMDQDAGETNERNEPNEQSTKLCTPYQHDDGDEELSTSRIHTLTLLGDDLPLQAKRT</sequence>
<reference evidence="3 4" key="1">
    <citation type="submission" date="2016-01" db="EMBL/GenBank/DDBJ databases">
        <title>Biosynthesis of antibiotic leucinostatins and their inhibition on Phytophthora in bio-control Purpureocillium lilacinum.</title>
        <authorList>
            <person name="Wang G."/>
            <person name="Liu Z."/>
            <person name="Lin R."/>
            <person name="Li E."/>
            <person name="Mao Z."/>
            <person name="Ling J."/>
            <person name="Yin W."/>
            <person name="Xie B."/>
        </authorList>
    </citation>
    <scope>NUCLEOTIDE SEQUENCE [LARGE SCALE GENOMIC DNA]</scope>
    <source>
        <strain evidence="3">PLBJ-1</strain>
    </source>
</reference>
<proteinExistence type="predicted"/>
<accession>A0A179G276</accession>
<feature type="region of interest" description="Disordered" evidence="1">
    <location>
        <begin position="141"/>
        <end position="211"/>
    </location>
</feature>
<evidence type="ECO:0000313" key="3">
    <source>
        <dbReference type="EMBL" id="OAQ71568.1"/>
    </source>
</evidence>
<name>A0A179G276_PURLI</name>
<comment type="caution">
    <text evidence="3">The sequence shown here is derived from an EMBL/GenBank/DDBJ whole genome shotgun (WGS) entry which is preliminary data.</text>
</comment>
<dbReference type="EMBL" id="LSBH01000010">
    <property type="protein sequence ID" value="OAQ71568.1"/>
    <property type="molecule type" value="Genomic_DNA"/>
</dbReference>
<protein>
    <recommendedName>
        <fullName evidence="2">Integrase zinc-binding domain-containing protein</fullName>
    </recommendedName>
</protein>